<protein>
    <submittedName>
        <fullName evidence="1">Uncharacterized protein</fullName>
    </submittedName>
</protein>
<accession>B4VN84</accession>
<reference evidence="1 2" key="1">
    <citation type="submission" date="2008-07" db="EMBL/GenBank/DDBJ databases">
        <authorList>
            <person name="Tandeau de Marsac N."/>
            <person name="Ferriera S."/>
            <person name="Johnson J."/>
            <person name="Kravitz S."/>
            <person name="Beeson K."/>
            <person name="Sutton G."/>
            <person name="Rogers Y.-H."/>
            <person name="Friedman R."/>
            <person name="Frazier M."/>
            <person name="Venter J.C."/>
        </authorList>
    </citation>
    <scope>NUCLEOTIDE SEQUENCE [LARGE SCALE GENOMIC DNA]</scope>
    <source>
        <strain evidence="1 2">PCC 7420</strain>
    </source>
</reference>
<proteinExistence type="predicted"/>
<organism evidence="1 2">
    <name type="scientific">Coleofasciculus chthonoplastes PCC 7420</name>
    <dbReference type="NCBI Taxonomy" id="118168"/>
    <lineage>
        <taxon>Bacteria</taxon>
        <taxon>Bacillati</taxon>
        <taxon>Cyanobacteriota</taxon>
        <taxon>Cyanophyceae</taxon>
        <taxon>Coleofasciculales</taxon>
        <taxon>Coleofasciculaceae</taxon>
        <taxon>Coleofasciculus</taxon>
    </lineage>
</organism>
<name>B4VN84_9CYAN</name>
<dbReference type="EMBL" id="DS989846">
    <property type="protein sequence ID" value="EDX76500.1"/>
    <property type="molecule type" value="Genomic_DNA"/>
</dbReference>
<keyword evidence="2" id="KW-1185">Reference proteome</keyword>
<gene>
    <name evidence="1" type="ORF">MC7420_4756</name>
</gene>
<dbReference type="Proteomes" id="UP000003835">
    <property type="component" value="Unassembled WGS sequence"/>
</dbReference>
<evidence type="ECO:0000313" key="2">
    <source>
        <dbReference type="Proteomes" id="UP000003835"/>
    </source>
</evidence>
<sequence length="41" mass="4911">MGRDRTRKSRDVLSGNSHKFKKRFVFLSYSPKQRGRKDLNL</sequence>
<dbReference type="HOGENOM" id="CLU_3268517_0_0_3"/>
<evidence type="ECO:0000313" key="1">
    <source>
        <dbReference type="EMBL" id="EDX76500.1"/>
    </source>
</evidence>
<dbReference type="AlphaFoldDB" id="B4VN84"/>